<dbReference type="Gene3D" id="3.90.1340.10">
    <property type="entry name" value="Phage tail collar domain"/>
    <property type="match status" value="1"/>
</dbReference>
<evidence type="ECO:0000259" key="1">
    <source>
        <dbReference type="Pfam" id="PF07484"/>
    </source>
</evidence>
<dbReference type="InterPro" id="IPR011083">
    <property type="entry name" value="Phage_tail_collar_dom"/>
</dbReference>
<name>A0A6J7WZX9_9CAUD</name>
<protein>
    <submittedName>
        <fullName evidence="2">Phage tail collar domain containing protein</fullName>
    </submittedName>
</protein>
<reference evidence="2" key="1">
    <citation type="submission" date="2020-05" db="EMBL/GenBank/DDBJ databases">
        <authorList>
            <person name="Chiriac C."/>
            <person name="Salcher M."/>
            <person name="Ghai R."/>
            <person name="Kavagutti S V."/>
        </authorList>
    </citation>
    <scope>NUCLEOTIDE SEQUENCE</scope>
</reference>
<proteinExistence type="predicted"/>
<accession>A0A6J7WZX9</accession>
<sequence>MEGTIGEIRLFGAGWPPRGWTFCRGQQLPVGQQYAALFSVLGSNHGGDGVHNFNLPKIDSLTQWGPHYIICIEGTYPARD</sequence>
<organism evidence="2">
    <name type="scientific">uncultured Caudovirales phage</name>
    <dbReference type="NCBI Taxonomy" id="2100421"/>
    <lineage>
        <taxon>Viruses</taxon>
        <taxon>Duplodnaviria</taxon>
        <taxon>Heunggongvirae</taxon>
        <taxon>Uroviricota</taxon>
        <taxon>Caudoviricetes</taxon>
        <taxon>Peduoviridae</taxon>
        <taxon>Maltschvirus</taxon>
        <taxon>Maltschvirus maltsch</taxon>
    </lineage>
</organism>
<gene>
    <name evidence="2" type="ORF">UFOVP245_202</name>
</gene>
<dbReference type="SUPFAM" id="SSF88874">
    <property type="entry name" value="Receptor-binding domain of short tail fibre protein gp12"/>
    <property type="match status" value="1"/>
</dbReference>
<dbReference type="Pfam" id="PF07484">
    <property type="entry name" value="Collar"/>
    <property type="match status" value="1"/>
</dbReference>
<dbReference type="InterPro" id="IPR037053">
    <property type="entry name" value="Phage_tail_collar_dom_sf"/>
</dbReference>
<dbReference type="EMBL" id="LR798287">
    <property type="protein sequence ID" value="CAB5221604.1"/>
    <property type="molecule type" value="Genomic_DNA"/>
</dbReference>
<feature type="domain" description="Phage tail collar" evidence="1">
    <location>
        <begin position="6"/>
        <end position="57"/>
    </location>
</feature>
<evidence type="ECO:0000313" key="2">
    <source>
        <dbReference type="EMBL" id="CAB5221604.1"/>
    </source>
</evidence>